<proteinExistence type="predicted"/>
<accession>A0AAW5HZL0</accession>
<dbReference type="PANTHER" id="PTHR43667">
    <property type="entry name" value="CYCLOPROPANE-FATTY-ACYL-PHOSPHOLIPID SYNTHASE"/>
    <property type="match status" value="1"/>
</dbReference>
<keyword evidence="1" id="KW-0808">Transferase</keyword>
<dbReference type="EMBL" id="JAEUWV010000017">
    <property type="protein sequence ID" value="MCO6395171.1"/>
    <property type="molecule type" value="Genomic_DNA"/>
</dbReference>
<dbReference type="GO" id="GO:0032259">
    <property type="term" value="P:methylation"/>
    <property type="evidence" value="ECO:0007669"/>
    <property type="project" value="UniProtKB-KW"/>
</dbReference>
<dbReference type="RefSeq" id="WP_145945246.1">
    <property type="nucleotide sequence ID" value="NZ_JAEUWV010000017.1"/>
</dbReference>
<dbReference type="PANTHER" id="PTHR43667:SF2">
    <property type="entry name" value="FATTY ACID C-METHYL TRANSFERASE"/>
    <property type="match status" value="1"/>
</dbReference>
<name>A0AAW5HZL0_9CORY</name>
<evidence type="ECO:0000313" key="1">
    <source>
        <dbReference type="EMBL" id="MCO6395171.1"/>
    </source>
</evidence>
<keyword evidence="1" id="KW-0489">Methyltransferase</keyword>
<evidence type="ECO:0000313" key="2">
    <source>
        <dbReference type="Proteomes" id="UP001205920"/>
    </source>
</evidence>
<dbReference type="InterPro" id="IPR050723">
    <property type="entry name" value="CFA/CMAS"/>
</dbReference>
<comment type="caution">
    <text evidence="1">The sequence shown here is derived from an EMBL/GenBank/DDBJ whole genome shotgun (WGS) entry which is preliminary data.</text>
</comment>
<protein>
    <submittedName>
        <fullName evidence="1">Class I SAM-dependent methyltransferase</fullName>
    </submittedName>
</protein>
<dbReference type="AlphaFoldDB" id="A0AAW5HZL0"/>
<dbReference type="GO" id="GO:0008168">
    <property type="term" value="F:methyltransferase activity"/>
    <property type="evidence" value="ECO:0007669"/>
    <property type="project" value="UniProtKB-KW"/>
</dbReference>
<gene>
    <name evidence="1" type="ORF">JMN37_09345</name>
</gene>
<organism evidence="1 2">
    <name type="scientific">Corynebacterium lipophilum</name>
    <dbReference type="NCBI Taxonomy" id="2804918"/>
    <lineage>
        <taxon>Bacteria</taxon>
        <taxon>Bacillati</taxon>
        <taxon>Actinomycetota</taxon>
        <taxon>Actinomycetes</taxon>
        <taxon>Mycobacteriales</taxon>
        <taxon>Corynebacteriaceae</taxon>
        <taxon>Corynebacterium</taxon>
    </lineage>
</organism>
<dbReference type="Pfam" id="PF02353">
    <property type="entry name" value="CMAS"/>
    <property type="match status" value="1"/>
</dbReference>
<keyword evidence="2" id="KW-1185">Reference proteome</keyword>
<dbReference type="Gene3D" id="3.40.50.150">
    <property type="entry name" value="Vaccinia Virus protein VP39"/>
    <property type="match status" value="1"/>
</dbReference>
<dbReference type="InterPro" id="IPR029063">
    <property type="entry name" value="SAM-dependent_MTases_sf"/>
</dbReference>
<dbReference type="Proteomes" id="UP001205920">
    <property type="component" value="Unassembled WGS sequence"/>
</dbReference>
<sequence>MPIPEPVPTHLHTVDATKWPRLVQPLDGFALKTRARLAEAEFARACDAAGVTLSGDDADILVNHERLFERIAAAGWTGLAEGYMAGEWSVTSSDVLVEVIAKLLGQGYVPRRTSWKPRPETVGAMLPSSLVQHFSGDRVSAFQGHFATGVATTERKLTKSYPEQRAKQRGAKRRYIDVTTYEAPLDADRADLGDIQARSAQQLLDLVGAGRGTRLLEYPNSGGAVALAAIGRGVVVDTLAISHDSAAHLREYLILNGAANDVRVAVGKLGDAQWAQQHGPYDAIVSFSQLESCPKRDKVQYLRAMDRMLLPGGRIGVQSVMARRVQSKSVNRACRSALQVLGAYVWPGMEYQYEVDFLKLVEQQTHLQAISISRAPEHLRLSIRLQRQMFEGRLREAAADGYDEVFRRLWLWQFAVREAVASVGGLDLAQAVLVRKHRGGRR</sequence>
<dbReference type="SUPFAM" id="SSF53335">
    <property type="entry name" value="S-adenosyl-L-methionine-dependent methyltransferases"/>
    <property type="match status" value="1"/>
</dbReference>
<reference evidence="1 2" key="1">
    <citation type="submission" date="2021-01" db="EMBL/GenBank/DDBJ databases">
        <title>Identification and Characterization of Corynebacterium sp.</title>
        <authorList>
            <person name="Luo Q."/>
            <person name="Qu P."/>
            <person name="Chen Q."/>
        </authorList>
    </citation>
    <scope>NUCLEOTIDE SEQUENCE [LARGE SCALE GENOMIC DNA]</scope>
    <source>
        <strain evidence="1 2">MC-18</strain>
    </source>
</reference>